<dbReference type="InterPro" id="IPR050316">
    <property type="entry name" value="Tyrosinase/Hemocyanin"/>
</dbReference>
<comment type="caution">
    <text evidence="9">The sequence shown here is derived from an EMBL/GenBank/DDBJ whole genome shotgun (WGS) entry which is preliminary data.</text>
</comment>
<protein>
    <recommendedName>
        <fullName evidence="8">Tyrosinase copper-binding domain-containing protein</fullName>
    </recommendedName>
</protein>
<keyword evidence="3" id="KW-0479">Metal-binding</keyword>
<keyword evidence="10" id="KW-1185">Reference proteome</keyword>
<evidence type="ECO:0000256" key="7">
    <source>
        <dbReference type="ARBA" id="ARBA00023157"/>
    </source>
</evidence>
<dbReference type="InterPro" id="IPR008922">
    <property type="entry name" value="Di-copper_centre_dom_sf"/>
</dbReference>
<evidence type="ECO:0000259" key="8">
    <source>
        <dbReference type="PROSITE" id="PS00498"/>
    </source>
</evidence>
<dbReference type="PROSITE" id="PS00498">
    <property type="entry name" value="TYROSINASE_2"/>
    <property type="match status" value="1"/>
</dbReference>
<evidence type="ECO:0000313" key="10">
    <source>
        <dbReference type="Proteomes" id="UP001341840"/>
    </source>
</evidence>
<dbReference type="Pfam" id="PF12143">
    <property type="entry name" value="PPO1_KFDV"/>
    <property type="match status" value="1"/>
</dbReference>
<sequence length="566" mass="63527">MASISLALSSLSTTTNFRSFSVFPLETKYKSRRRITKVSCNGADDQNNMIYKGNRRDVLIGLGGGLGAAASFTYNPFAAFADPVVTNPRSCNRPNLPVGAQPIPCCPPNIGSDQVEDFVFPIVVQERVRKPVHLLSDKEIADYKEAIKRMRELSPDDPRSFTQQANIHCAYCHDSYALNGSTAPPQVKVHFNWLFAPFHRWYLYFYERILGSLIENDTFALPYWNWDHPDGMYIPDIFNDRRSSLYDAKRNANHLPPVLIDLNWNNRAGDTSGDVDTNLRKVKQSIADVKAPDTFFGKNFAEGGGQFPASGTLELLHNTGHAWTGDPTDPNGEDMGAFYSSGRDPLFYSHHSNVDRLWTIWKDRFGGVDFSDDDYKNSSFLFYDENGKLVRVTVDQCLNMSSLGYRYDNAPIPWEFAGEETTTPIKVQSLSLPPPSLPLILNSTQSFAVKRPSKSRSKEEKAKKEEILVFEVAFDKSKNVKFDVLLFWKGDATEASPKNKEFAGSFVNVSHAPSPKDLAVQYQIEISDLLDKLGADDEDNVEVTLVPQYGDVPVTINNAYVAYLQL</sequence>
<organism evidence="9 10">
    <name type="scientific">Stylosanthes scabra</name>
    <dbReference type="NCBI Taxonomy" id="79078"/>
    <lineage>
        <taxon>Eukaryota</taxon>
        <taxon>Viridiplantae</taxon>
        <taxon>Streptophyta</taxon>
        <taxon>Embryophyta</taxon>
        <taxon>Tracheophyta</taxon>
        <taxon>Spermatophyta</taxon>
        <taxon>Magnoliopsida</taxon>
        <taxon>eudicotyledons</taxon>
        <taxon>Gunneridae</taxon>
        <taxon>Pentapetalae</taxon>
        <taxon>rosids</taxon>
        <taxon>fabids</taxon>
        <taxon>Fabales</taxon>
        <taxon>Fabaceae</taxon>
        <taxon>Papilionoideae</taxon>
        <taxon>50 kb inversion clade</taxon>
        <taxon>dalbergioids sensu lato</taxon>
        <taxon>Dalbergieae</taxon>
        <taxon>Pterocarpus clade</taxon>
        <taxon>Stylosanthes</taxon>
    </lineage>
</organism>
<dbReference type="InterPro" id="IPR002227">
    <property type="entry name" value="Tyrosinase_Cu-bd"/>
</dbReference>
<dbReference type="Pfam" id="PF12142">
    <property type="entry name" value="PPO1_DWL"/>
    <property type="match status" value="1"/>
</dbReference>
<reference evidence="9 10" key="1">
    <citation type="journal article" date="2023" name="Plants (Basel)">
        <title>Bridging the Gap: Combining Genomics and Transcriptomics Approaches to Understand Stylosanthes scabra, an Orphan Legume from the Brazilian Caatinga.</title>
        <authorList>
            <person name="Ferreira-Neto J.R.C."/>
            <person name="da Silva M.D."/>
            <person name="Binneck E."/>
            <person name="de Melo N.F."/>
            <person name="da Silva R.H."/>
            <person name="de Melo A.L.T.M."/>
            <person name="Pandolfi V."/>
            <person name="Bustamante F.O."/>
            <person name="Brasileiro-Vidal A.C."/>
            <person name="Benko-Iseppon A.M."/>
        </authorList>
    </citation>
    <scope>NUCLEOTIDE SEQUENCE [LARGE SCALE GENOMIC DNA]</scope>
    <source>
        <tissue evidence="9">Leaves</tissue>
    </source>
</reference>
<dbReference type="EMBL" id="JASCZI010120877">
    <property type="protein sequence ID" value="MED6156700.1"/>
    <property type="molecule type" value="Genomic_DNA"/>
</dbReference>
<proteinExistence type="inferred from homology"/>
<dbReference type="InterPro" id="IPR022739">
    <property type="entry name" value="Polyphenol_oxidase_cen"/>
</dbReference>
<keyword evidence="6" id="KW-0186">Copper</keyword>
<evidence type="ECO:0000256" key="2">
    <source>
        <dbReference type="ARBA" id="ARBA00009928"/>
    </source>
</evidence>
<accession>A0ABU6U7S4</accession>
<evidence type="ECO:0000256" key="3">
    <source>
        <dbReference type="ARBA" id="ARBA00022723"/>
    </source>
</evidence>
<evidence type="ECO:0000256" key="1">
    <source>
        <dbReference type="ARBA" id="ARBA00001973"/>
    </source>
</evidence>
<keyword evidence="4" id="KW-0883">Thioether bond</keyword>
<dbReference type="Pfam" id="PF00264">
    <property type="entry name" value="Tyrosinase"/>
    <property type="match status" value="1"/>
</dbReference>
<dbReference type="Gene3D" id="1.10.1280.10">
    <property type="entry name" value="Di-copper center containing domain from catechol oxidase"/>
    <property type="match status" value="1"/>
</dbReference>
<gene>
    <name evidence="9" type="ORF">PIB30_016856</name>
</gene>
<evidence type="ECO:0000256" key="6">
    <source>
        <dbReference type="ARBA" id="ARBA00023008"/>
    </source>
</evidence>
<dbReference type="PANTHER" id="PTHR11474">
    <property type="entry name" value="TYROSINASE FAMILY MEMBER"/>
    <property type="match status" value="1"/>
</dbReference>
<name>A0ABU6U7S4_9FABA</name>
<evidence type="ECO:0000313" key="9">
    <source>
        <dbReference type="EMBL" id="MED6156700.1"/>
    </source>
</evidence>
<comment type="cofactor">
    <cofactor evidence="1">
        <name>Cu(2+)</name>
        <dbReference type="ChEBI" id="CHEBI:29036"/>
    </cofactor>
</comment>
<comment type="similarity">
    <text evidence="2">Belongs to the tyrosinase family.</text>
</comment>
<keyword evidence="5" id="KW-0560">Oxidoreductase</keyword>
<evidence type="ECO:0000256" key="5">
    <source>
        <dbReference type="ARBA" id="ARBA00023002"/>
    </source>
</evidence>
<dbReference type="PANTHER" id="PTHR11474:SF76">
    <property type="entry name" value="SHKT DOMAIN-CONTAINING PROTEIN"/>
    <property type="match status" value="1"/>
</dbReference>
<evidence type="ECO:0000256" key="4">
    <source>
        <dbReference type="ARBA" id="ARBA00022784"/>
    </source>
</evidence>
<dbReference type="Proteomes" id="UP001341840">
    <property type="component" value="Unassembled WGS sequence"/>
</dbReference>
<dbReference type="InterPro" id="IPR022740">
    <property type="entry name" value="Polyphenol_oxidase_C"/>
</dbReference>
<dbReference type="PRINTS" id="PR00092">
    <property type="entry name" value="TYROSINASE"/>
</dbReference>
<dbReference type="SUPFAM" id="SSF48056">
    <property type="entry name" value="Di-copper centre-containing domain"/>
    <property type="match status" value="1"/>
</dbReference>
<feature type="domain" description="Tyrosinase copper-binding" evidence="8">
    <location>
        <begin position="344"/>
        <end position="355"/>
    </location>
</feature>
<keyword evidence="7" id="KW-1015">Disulfide bond</keyword>